<gene>
    <name evidence="2" type="ORF">H7A79_0579</name>
</gene>
<dbReference type="KEGG" id="nmus:H7A79_0579"/>
<evidence type="ECO:0000259" key="1">
    <source>
        <dbReference type="Pfam" id="PF09002"/>
    </source>
</evidence>
<dbReference type="InterPro" id="IPR011856">
    <property type="entry name" value="tRNA_endonuc-like_dom_sf"/>
</dbReference>
<proteinExistence type="predicted"/>
<protein>
    <recommendedName>
        <fullName evidence="1">Card1 endonuclease domain-containing protein</fullName>
    </recommendedName>
</protein>
<dbReference type="Gene3D" id="3.40.1350.10">
    <property type="match status" value="1"/>
</dbReference>
<dbReference type="GO" id="GO:0003676">
    <property type="term" value="F:nucleic acid binding"/>
    <property type="evidence" value="ECO:0007669"/>
    <property type="project" value="InterPro"/>
</dbReference>
<dbReference type="Pfam" id="PF09002">
    <property type="entry name" value="Card1_endonuc"/>
    <property type="match status" value="1"/>
</dbReference>
<dbReference type="InterPro" id="IPR015093">
    <property type="entry name" value="Card1_endonucl_dom"/>
</dbReference>
<evidence type="ECO:0000313" key="2">
    <source>
        <dbReference type="EMBL" id="QNT59574.1"/>
    </source>
</evidence>
<accession>A0A7H1MD59</accession>
<sequence length="91" mass="10203">MDVLLLANNVSHVLECKTANFAKNEDKAGDALYKLESLKKLGGLRTKAMLLSYRELTGKIRNRAEGAQIKIIEQKDLSGMKTLLEKWVNGR</sequence>
<reference evidence="2" key="1">
    <citation type="submission" date="2024-06" db="EMBL/GenBank/DDBJ databases">
        <title>Complete Genome Sequence of mouse commensal type strain Neisseria musculi.</title>
        <authorList>
            <person name="Thapa E."/>
            <person name="Aluvathingal J."/>
            <person name="Nadendla S."/>
            <person name="Mehta A."/>
            <person name="Tettelin H."/>
            <person name="Weyand N.J."/>
        </authorList>
    </citation>
    <scope>NUCLEOTIDE SEQUENCE</scope>
    <source>
        <strain evidence="2">NW831</strain>
    </source>
</reference>
<dbReference type="SUPFAM" id="SSF52980">
    <property type="entry name" value="Restriction endonuclease-like"/>
    <property type="match status" value="1"/>
</dbReference>
<evidence type="ECO:0000313" key="3">
    <source>
        <dbReference type="Proteomes" id="UP000516412"/>
    </source>
</evidence>
<feature type="domain" description="Card1 endonuclease" evidence="1">
    <location>
        <begin position="1"/>
        <end position="88"/>
    </location>
</feature>
<name>A0A7H1MD59_9NEIS</name>
<dbReference type="InterPro" id="IPR011335">
    <property type="entry name" value="Restrct_endonuc-II-like"/>
</dbReference>
<dbReference type="EMBL" id="CP060414">
    <property type="protein sequence ID" value="QNT59574.1"/>
    <property type="molecule type" value="Genomic_DNA"/>
</dbReference>
<organism evidence="2 3">
    <name type="scientific">Neisseria musculi</name>
    <dbReference type="NCBI Taxonomy" id="1815583"/>
    <lineage>
        <taxon>Bacteria</taxon>
        <taxon>Pseudomonadati</taxon>
        <taxon>Pseudomonadota</taxon>
        <taxon>Betaproteobacteria</taxon>
        <taxon>Neisseriales</taxon>
        <taxon>Neisseriaceae</taxon>
        <taxon>Neisseria</taxon>
    </lineage>
</organism>
<dbReference type="Proteomes" id="UP000516412">
    <property type="component" value="Chromosome"/>
</dbReference>
<dbReference type="AlphaFoldDB" id="A0A7H1MD59"/>
<keyword evidence="3" id="KW-1185">Reference proteome</keyword>